<dbReference type="PANTHER" id="PTHR43201">
    <property type="entry name" value="ACYL-COA SYNTHETASE"/>
    <property type="match status" value="1"/>
</dbReference>
<dbReference type="OrthoDB" id="9803968at2"/>
<keyword evidence="3" id="KW-1185">Reference proteome</keyword>
<feature type="domain" description="AMP-dependent synthetase/ligase" evidence="1">
    <location>
        <begin position="60"/>
        <end position="366"/>
    </location>
</feature>
<sequence length="495" mass="55925">MTVFKTCTNDSSCYIDVDELTYNFGVEIKEFVLQLSQSFRLYAEQGTLALDKVDIDNARILMISAWFAGWKVAVIPENKLADQKKAMVSDLQADILITGQNARGYKGTFSHSFLHLVVESDESEPKHYEQDFFLWFSEQTKRILELATESYRWAPNSPALVLFTSGTTGKPKGVLISIHSLFHLAENFTRHFEITKDDRLLSTAALHTISGIRNSIFIPLMYGTEVIAPQCTFSVNSVMDLMINDSPSIIFSGPKFIQLMAAIGERETDSALSLRFVINGSSRMDHQHKLQVEKHFNVPVYNTYGSTEAIGTVLAEKLHERALNLGLGGKAFGDMTLKVLDENGIEQDTGEGELRIYSNYLFLGYLGKEGVKPTYIDTQDIVEINEDGYVSWKYRLSNRIKGDSGDWIFSEHVNQCLQQYSCVSDLNTTLTYNEVGVPSFQVEVSQDGLIDGEQWKKEAYSRLIIELGNDYKRTELIIVKDIVRSNLGKFEYSIK</sequence>
<dbReference type="CDD" id="cd04433">
    <property type="entry name" value="AFD_class_I"/>
    <property type="match status" value="1"/>
</dbReference>
<dbReference type="SUPFAM" id="SSF56801">
    <property type="entry name" value="Acetyl-CoA synthetase-like"/>
    <property type="match status" value="1"/>
</dbReference>
<dbReference type="GO" id="GO:0031956">
    <property type="term" value="F:medium-chain fatty acid-CoA ligase activity"/>
    <property type="evidence" value="ECO:0007669"/>
    <property type="project" value="TreeGrafter"/>
</dbReference>
<dbReference type="Pfam" id="PF00501">
    <property type="entry name" value="AMP-binding"/>
    <property type="match status" value="1"/>
</dbReference>
<evidence type="ECO:0000259" key="1">
    <source>
        <dbReference type="Pfam" id="PF00501"/>
    </source>
</evidence>
<proteinExistence type="predicted"/>
<evidence type="ECO:0000313" key="2">
    <source>
        <dbReference type="EMBL" id="TDP01868.1"/>
    </source>
</evidence>
<dbReference type="Gene3D" id="3.40.50.12780">
    <property type="entry name" value="N-terminal domain of ligase-like"/>
    <property type="match status" value="1"/>
</dbReference>
<dbReference type="InterPro" id="IPR000873">
    <property type="entry name" value="AMP-dep_synth/lig_dom"/>
</dbReference>
<dbReference type="PANTHER" id="PTHR43201:SF32">
    <property type="entry name" value="2-SUCCINYLBENZOATE--COA LIGASE, CHLOROPLASTIC_PEROXISOMAL"/>
    <property type="match status" value="1"/>
</dbReference>
<dbReference type="AlphaFoldDB" id="A0A4R6MIP1"/>
<gene>
    <name evidence="2" type="ORF">DFP79_0043</name>
</gene>
<dbReference type="Proteomes" id="UP000294656">
    <property type="component" value="Unassembled WGS sequence"/>
</dbReference>
<name>A0A4R6MIP1_9GAMM</name>
<comment type="caution">
    <text evidence="2">The sequence shown here is derived from an EMBL/GenBank/DDBJ whole genome shotgun (WGS) entry which is preliminary data.</text>
</comment>
<dbReference type="InterPro" id="IPR042099">
    <property type="entry name" value="ANL_N_sf"/>
</dbReference>
<dbReference type="GO" id="GO:0006631">
    <property type="term" value="P:fatty acid metabolic process"/>
    <property type="evidence" value="ECO:0007669"/>
    <property type="project" value="TreeGrafter"/>
</dbReference>
<dbReference type="RefSeq" id="WP_133501813.1">
    <property type="nucleotide sequence ID" value="NZ_SNXC01000001.1"/>
</dbReference>
<protein>
    <submittedName>
        <fullName evidence="2">Long-chain acyl-CoA synthetase</fullName>
    </submittedName>
</protein>
<accession>A0A4R6MIP1</accession>
<dbReference type="InterPro" id="IPR020845">
    <property type="entry name" value="AMP-binding_CS"/>
</dbReference>
<dbReference type="PROSITE" id="PS00455">
    <property type="entry name" value="AMP_BINDING"/>
    <property type="match status" value="1"/>
</dbReference>
<dbReference type="EMBL" id="SNXC01000001">
    <property type="protein sequence ID" value="TDP01868.1"/>
    <property type="molecule type" value="Genomic_DNA"/>
</dbReference>
<reference evidence="2 3" key="1">
    <citation type="submission" date="2019-03" db="EMBL/GenBank/DDBJ databases">
        <title>Genomic Encyclopedia of Type Strains, Phase III (KMG-III): the genomes of soil and plant-associated and newly described type strains.</title>
        <authorList>
            <person name="Whitman W."/>
        </authorList>
    </citation>
    <scope>NUCLEOTIDE SEQUENCE [LARGE SCALE GENOMIC DNA]</scope>
    <source>
        <strain evidence="2 3">CECT 7378</strain>
    </source>
</reference>
<organism evidence="2 3">
    <name type="scientific">Marinomonas balearica</name>
    <dbReference type="NCBI Taxonomy" id="491947"/>
    <lineage>
        <taxon>Bacteria</taxon>
        <taxon>Pseudomonadati</taxon>
        <taxon>Pseudomonadota</taxon>
        <taxon>Gammaproteobacteria</taxon>
        <taxon>Oceanospirillales</taxon>
        <taxon>Oceanospirillaceae</taxon>
        <taxon>Marinomonas</taxon>
    </lineage>
</organism>
<evidence type="ECO:0000313" key="3">
    <source>
        <dbReference type="Proteomes" id="UP000294656"/>
    </source>
</evidence>